<reference evidence="4 5" key="1">
    <citation type="submission" date="2018-06" db="EMBL/GenBank/DDBJ databases">
        <authorList>
            <consortium name="Pathogen Informatics"/>
            <person name="Doyle S."/>
        </authorList>
    </citation>
    <scope>NUCLEOTIDE SEQUENCE [LARGE SCALE GENOMIC DNA]</scope>
    <source>
        <strain evidence="4 5">NCTC12151</strain>
    </source>
</reference>
<gene>
    <name evidence="4" type="primary">deoR</name>
    <name evidence="4" type="ORF">NCTC12151_03013</name>
</gene>
<name>A0A2X4Y460_9GAMM</name>
<dbReference type="SMART" id="SM00420">
    <property type="entry name" value="HTH_DEOR"/>
    <property type="match status" value="1"/>
</dbReference>
<sequence length="247" mass="28079">MPDVPRYKKILNILDNYDSCTINDLARLLTVSHMSIRRDLKQLQERGLVHLAYGGLVKKRFLDQSPGYDVKESRCFESKRLIGQRACELLQPDMVVFMDGGTTVREMIPYIQLPITVITLDLSIAMALNSKPEVKLILCPGEVIPRSRACYNSETIRYLSERITDIAFIGADGYSEEYGALTTSQIKADCKWMAIRRSVQPILLVDESKLNIRCRYKIADMSTFHRVITDGAQHESCETTGLGIRQR</sequence>
<dbReference type="Gene3D" id="3.40.50.1360">
    <property type="match status" value="1"/>
</dbReference>
<evidence type="ECO:0000259" key="3">
    <source>
        <dbReference type="PROSITE" id="PS51000"/>
    </source>
</evidence>
<evidence type="ECO:0000256" key="2">
    <source>
        <dbReference type="ARBA" id="ARBA00023163"/>
    </source>
</evidence>
<keyword evidence="2" id="KW-0804">Transcription</keyword>
<dbReference type="RefSeq" id="WP_111741370.1">
    <property type="nucleotide sequence ID" value="NZ_LR698987.1"/>
</dbReference>
<dbReference type="InterPro" id="IPR037171">
    <property type="entry name" value="NagB/RpiA_transferase-like"/>
</dbReference>
<feature type="domain" description="HTH deoR-type" evidence="3">
    <location>
        <begin position="3"/>
        <end position="58"/>
    </location>
</feature>
<keyword evidence="1" id="KW-0805">Transcription regulation</keyword>
<accession>A0A2X4Y460</accession>
<dbReference type="SUPFAM" id="SSF100950">
    <property type="entry name" value="NagB/RpiA/CoA transferase-like"/>
    <property type="match status" value="1"/>
</dbReference>
<dbReference type="GO" id="GO:0003700">
    <property type="term" value="F:DNA-binding transcription factor activity"/>
    <property type="evidence" value="ECO:0007669"/>
    <property type="project" value="InterPro"/>
</dbReference>
<protein>
    <submittedName>
        <fullName evidence="4">Deoxyribose operon repressor</fullName>
    </submittedName>
</protein>
<dbReference type="PANTHER" id="PTHR30363">
    <property type="entry name" value="HTH-TYPE TRANSCRIPTIONAL REGULATOR SRLR-RELATED"/>
    <property type="match status" value="1"/>
</dbReference>
<dbReference type="Pfam" id="PF00455">
    <property type="entry name" value="DeoRC"/>
    <property type="match status" value="1"/>
</dbReference>
<dbReference type="InterPro" id="IPR014036">
    <property type="entry name" value="DeoR-like_C"/>
</dbReference>
<dbReference type="Pfam" id="PF08220">
    <property type="entry name" value="HTH_DeoR"/>
    <property type="match status" value="1"/>
</dbReference>
<dbReference type="PROSITE" id="PS51000">
    <property type="entry name" value="HTH_DEOR_2"/>
    <property type="match status" value="1"/>
</dbReference>
<dbReference type="SMART" id="SM01134">
    <property type="entry name" value="DeoRC"/>
    <property type="match status" value="1"/>
</dbReference>
<dbReference type="Gene3D" id="1.10.10.10">
    <property type="entry name" value="Winged helix-like DNA-binding domain superfamily/Winged helix DNA-binding domain"/>
    <property type="match status" value="1"/>
</dbReference>
<dbReference type="InterPro" id="IPR036388">
    <property type="entry name" value="WH-like_DNA-bd_sf"/>
</dbReference>
<dbReference type="OrthoDB" id="5685843at2"/>
<dbReference type="InterPro" id="IPR050313">
    <property type="entry name" value="Carb_Metab_HTH_regulators"/>
</dbReference>
<dbReference type="Proteomes" id="UP000249005">
    <property type="component" value="Chromosome 1"/>
</dbReference>
<dbReference type="EMBL" id="LS483470">
    <property type="protein sequence ID" value="SQI43384.1"/>
    <property type="molecule type" value="Genomic_DNA"/>
</dbReference>
<keyword evidence="5" id="KW-1185">Reference proteome</keyword>
<organism evidence="4 5">
    <name type="scientific">Leminorella richardii</name>
    <dbReference type="NCBI Taxonomy" id="158841"/>
    <lineage>
        <taxon>Bacteria</taxon>
        <taxon>Pseudomonadati</taxon>
        <taxon>Pseudomonadota</taxon>
        <taxon>Gammaproteobacteria</taxon>
        <taxon>Enterobacterales</taxon>
        <taxon>Budviciaceae</taxon>
        <taxon>Leminorella</taxon>
    </lineage>
</organism>
<evidence type="ECO:0000313" key="5">
    <source>
        <dbReference type="Proteomes" id="UP000249005"/>
    </source>
</evidence>
<dbReference type="PANTHER" id="PTHR30363:SF46">
    <property type="entry name" value="LYSR FAMILY TRANSCRIPTIONAL REGULATOR"/>
    <property type="match status" value="1"/>
</dbReference>
<evidence type="ECO:0000313" key="4">
    <source>
        <dbReference type="EMBL" id="SQI43384.1"/>
    </source>
</evidence>
<dbReference type="KEGG" id="lri:NCTC12151_03013"/>
<dbReference type="SUPFAM" id="SSF46785">
    <property type="entry name" value="Winged helix' DNA-binding domain"/>
    <property type="match status" value="1"/>
</dbReference>
<dbReference type="InterPro" id="IPR001034">
    <property type="entry name" value="DeoR_HTH"/>
</dbReference>
<dbReference type="InterPro" id="IPR036390">
    <property type="entry name" value="WH_DNA-bd_sf"/>
</dbReference>
<dbReference type="PRINTS" id="PR00037">
    <property type="entry name" value="HTHLACR"/>
</dbReference>
<dbReference type="AlphaFoldDB" id="A0A2X4Y460"/>
<proteinExistence type="predicted"/>
<evidence type="ECO:0000256" key="1">
    <source>
        <dbReference type="ARBA" id="ARBA00023015"/>
    </source>
</evidence>